<dbReference type="AlphaFoldDB" id="A0AA38G4N6"/>
<name>A0AA38G4N6_TAXCH</name>
<dbReference type="SUPFAM" id="SSF81383">
    <property type="entry name" value="F-box domain"/>
    <property type="match status" value="1"/>
</dbReference>
<keyword evidence="3" id="KW-1185">Reference proteome</keyword>
<dbReference type="InterPro" id="IPR055357">
    <property type="entry name" value="LRR_At1g61320_AtMIF1"/>
</dbReference>
<organism evidence="2 3">
    <name type="scientific">Taxus chinensis</name>
    <name type="common">Chinese yew</name>
    <name type="synonym">Taxus wallichiana var. chinensis</name>
    <dbReference type="NCBI Taxonomy" id="29808"/>
    <lineage>
        <taxon>Eukaryota</taxon>
        <taxon>Viridiplantae</taxon>
        <taxon>Streptophyta</taxon>
        <taxon>Embryophyta</taxon>
        <taxon>Tracheophyta</taxon>
        <taxon>Spermatophyta</taxon>
        <taxon>Pinopsida</taxon>
        <taxon>Pinidae</taxon>
        <taxon>Conifers II</taxon>
        <taxon>Cupressales</taxon>
        <taxon>Taxaceae</taxon>
        <taxon>Taxus</taxon>
    </lineage>
</organism>
<evidence type="ECO:0000259" key="1">
    <source>
        <dbReference type="Pfam" id="PF23622"/>
    </source>
</evidence>
<dbReference type="OMA" id="FVNEWIS"/>
<dbReference type="Gene3D" id="3.80.10.10">
    <property type="entry name" value="Ribonuclease Inhibitor"/>
    <property type="match status" value="1"/>
</dbReference>
<dbReference type="Proteomes" id="UP000824469">
    <property type="component" value="Unassembled WGS sequence"/>
</dbReference>
<evidence type="ECO:0000313" key="3">
    <source>
        <dbReference type="Proteomes" id="UP000824469"/>
    </source>
</evidence>
<dbReference type="SUPFAM" id="SSF52047">
    <property type="entry name" value="RNI-like"/>
    <property type="match status" value="1"/>
</dbReference>
<proteinExistence type="predicted"/>
<dbReference type="PANTHER" id="PTHR34223:SF51">
    <property type="entry name" value="OS06G0556300 PROTEIN"/>
    <property type="match status" value="1"/>
</dbReference>
<evidence type="ECO:0000313" key="2">
    <source>
        <dbReference type="EMBL" id="KAH9316511.1"/>
    </source>
</evidence>
<sequence length="415" mass="47419">MTRQMKMALANDRLSDLPDNLLSHEILPKISFRNAVRCSVLSRRWRFLWKEMPQLHFCCQDFEKQKEDEIQAIIENALIQNKSATLHSFQLQIALTSTYNNLIKLDLWVHSWVQLAAQKSVKRIALEFSDRDSKIAKKFNSSLMFQLGYSVFEGCHYLEALKLKCCSLPNIPSNFGGFQFLKACYWYDIWDLNDAIFQQLMDLCPNLQSLGVHACGKLRNFKISAPNLQNLVVHDCHLLGNLKISAPKLGFLDVGFFRSATSFEVVSHHLTEIKLQQSATTQGLQLLEGLSRGESVKKITLLNRDGANQDVPSVSVLDSFPSLQELTIHGQCFEEMISVNKVPEGVTLENLKKVHVHIVPEMDEKVVTLLGFLLRNCSLNAMRIFLPPRCSKIIQKKLLDLKKEFPESKIFIDRI</sequence>
<accession>A0AA38G4N6</accession>
<dbReference type="InterPro" id="IPR032675">
    <property type="entry name" value="LRR_dom_sf"/>
</dbReference>
<comment type="caution">
    <text evidence="2">The sequence shown here is derived from an EMBL/GenBank/DDBJ whole genome shotgun (WGS) entry which is preliminary data.</text>
</comment>
<dbReference type="InterPro" id="IPR036047">
    <property type="entry name" value="F-box-like_dom_sf"/>
</dbReference>
<reference evidence="2 3" key="1">
    <citation type="journal article" date="2021" name="Nat. Plants">
        <title>The Taxus genome provides insights into paclitaxel biosynthesis.</title>
        <authorList>
            <person name="Xiong X."/>
            <person name="Gou J."/>
            <person name="Liao Q."/>
            <person name="Li Y."/>
            <person name="Zhou Q."/>
            <person name="Bi G."/>
            <person name="Li C."/>
            <person name="Du R."/>
            <person name="Wang X."/>
            <person name="Sun T."/>
            <person name="Guo L."/>
            <person name="Liang H."/>
            <person name="Lu P."/>
            <person name="Wu Y."/>
            <person name="Zhang Z."/>
            <person name="Ro D.K."/>
            <person name="Shang Y."/>
            <person name="Huang S."/>
            <person name="Yan J."/>
        </authorList>
    </citation>
    <scope>NUCLEOTIDE SEQUENCE [LARGE SCALE GENOMIC DNA]</scope>
    <source>
        <strain evidence="2">Ta-2019</strain>
    </source>
</reference>
<dbReference type="InterPro" id="IPR053197">
    <property type="entry name" value="F-box_SCFL_complex_component"/>
</dbReference>
<protein>
    <recommendedName>
        <fullName evidence="1">At1g61320/AtMIF1 LRR domain-containing protein</fullName>
    </recommendedName>
</protein>
<feature type="domain" description="At1g61320/AtMIF1 LRR" evidence="1">
    <location>
        <begin position="86"/>
        <end position="255"/>
    </location>
</feature>
<dbReference type="Pfam" id="PF23622">
    <property type="entry name" value="LRR_At1g61320_AtMIF1"/>
    <property type="match status" value="1"/>
</dbReference>
<dbReference type="PANTHER" id="PTHR34223">
    <property type="entry name" value="OS11G0201299 PROTEIN"/>
    <property type="match status" value="1"/>
</dbReference>
<dbReference type="EMBL" id="JAHRHJ020000005">
    <property type="protein sequence ID" value="KAH9316511.1"/>
    <property type="molecule type" value="Genomic_DNA"/>
</dbReference>
<gene>
    <name evidence="2" type="ORF">KI387_025138</name>
</gene>